<dbReference type="SUPFAM" id="SSF50978">
    <property type="entry name" value="WD40 repeat-like"/>
    <property type="match status" value="3"/>
</dbReference>
<evidence type="ECO:0000256" key="7">
    <source>
        <dbReference type="ARBA" id="ARBA00023242"/>
    </source>
</evidence>
<dbReference type="AlphaFoldDB" id="A0A8H5HS63"/>
<evidence type="ECO:0000256" key="1">
    <source>
        <dbReference type="ARBA" id="ARBA00004604"/>
    </source>
</evidence>
<sequence length="904" mass="98968">MAALKSEGKEKRGTTENEDDLEWVSLTDTAPSTTPPIFTTDGSYYFALAGYSVKIFATATGQLVSTLSSSAIPTSLVLNPQNIFQIIIGSLDGSLRIWDYLDATLIRTLDIGQPIHYITTHQNHPDVLFLTASRSKKQSKPTQNGYFVLRVSLKPAPSSAQSSTQKSSDVTPIGKTRSPTGLAVSHSGNWLVATSGHKAYVANLLDMKSGFTKYVSPERITCLTFHPSEDYFATGDQKGVIRLWYCLNDSPTVKVPGLEKKTQTASFHWHAHPVSCLAFTSNGAYILSGGEESVLVIWQLHSGKKEFVPRVGAPLQTISMTASSDRGEEYLLGLTDATFVFVSAATLRISRSYSRIKLVPSSNFSSSKSVPLAHHHSSSTFILPSSHPSSIQMFSLTTSKIVSELEISPSNRVSRRDEKLTESSWVERVVTSPSGEWMASIDTRSPTDDFKGETYLKIWRWDHRTSQWTLNTRIDRPHGHSNVSDLSFNPRPHASQESFLVTAGADGTVKTWRLRSNQFWVARSSLGFRSVVPSHISWSQDGSLFAVTLGSCVYLYDALTNVHLATFNSPECSFALAAHFVGRGRFLAICGKQDLVLWDIISRSVRWSITVPHSVTRVVPHPDNDSFAVAIVLASDRTKIHIFSPSTSKPSRTAYLPFTLQSVIWYSPRPISSFCFAGITQDWRFVLVGDDVKLPEEEGSSAKGIRSGAPLQRRSLFQDIFGNSILDQAQMDSSTSSAATIHQPAGAVVRSVFDVPSHLAPPVEGLFNPLIMGLLKKRPSRLDEGLPPIDVAGDEDVVMELDSVEPAASSQTLRVDSKEMAFLVDLFQTSSIQAQSNTPKPRKVNGVVKVNGVHSKPPPLPPSSSNSSKPAKPIEVISPPSPEPTPSPTVNGNSKKRKKPLDQF</sequence>
<feature type="repeat" description="WD" evidence="8">
    <location>
        <begin position="220"/>
        <end position="244"/>
    </location>
</feature>
<dbReference type="EMBL" id="JAACJN010000029">
    <property type="protein sequence ID" value="KAF5388527.1"/>
    <property type="molecule type" value="Genomic_DNA"/>
</dbReference>
<dbReference type="PROSITE" id="PS50294">
    <property type="entry name" value="WD_REPEATS_REGION"/>
    <property type="match status" value="1"/>
</dbReference>
<dbReference type="InterPro" id="IPR015943">
    <property type="entry name" value="WD40/YVTN_repeat-like_dom_sf"/>
</dbReference>
<evidence type="ECO:0000256" key="5">
    <source>
        <dbReference type="ARBA" id="ARBA00022737"/>
    </source>
</evidence>
<evidence type="ECO:0000256" key="9">
    <source>
        <dbReference type="SAM" id="MobiDB-lite"/>
    </source>
</evidence>
<dbReference type="Pfam" id="PF23769">
    <property type="entry name" value="Beta-prop_WDR75_2nd"/>
    <property type="match status" value="1"/>
</dbReference>
<proteinExistence type="predicted"/>
<feature type="compositionally biased region" description="Low complexity" evidence="9">
    <location>
        <begin position="863"/>
        <end position="878"/>
    </location>
</feature>
<feature type="region of interest" description="Disordered" evidence="9">
    <location>
        <begin position="157"/>
        <end position="180"/>
    </location>
</feature>
<feature type="compositionally biased region" description="Basic and acidic residues" evidence="9">
    <location>
        <begin position="1"/>
        <end position="15"/>
    </location>
</feature>
<evidence type="ECO:0000259" key="10">
    <source>
        <dbReference type="Pfam" id="PF23769"/>
    </source>
</evidence>
<dbReference type="GO" id="GO:0003723">
    <property type="term" value="F:RNA binding"/>
    <property type="evidence" value="ECO:0007669"/>
    <property type="project" value="InterPro"/>
</dbReference>
<evidence type="ECO:0000256" key="8">
    <source>
        <dbReference type="PROSITE-ProRule" id="PRU00221"/>
    </source>
</evidence>
<dbReference type="PANTHER" id="PTHR44215">
    <property type="entry name" value="WD REPEAT-CONTAINING PROTEIN 75"/>
    <property type="match status" value="1"/>
</dbReference>
<accession>A0A8H5HS63</accession>
<evidence type="ECO:0000313" key="12">
    <source>
        <dbReference type="Proteomes" id="UP000518752"/>
    </source>
</evidence>
<keyword evidence="7" id="KW-0539">Nucleus</keyword>
<dbReference type="Proteomes" id="UP000518752">
    <property type="component" value="Unassembled WGS sequence"/>
</dbReference>
<dbReference type="SMART" id="SM00320">
    <property type="entry name" value="WD40"/>
    <property type="match status" value="6"/>
</dbReference>
<dbReference type="InterPro" id="IPR057644">
    <property type="entry name" value="Beta-prop_WDR75_2nd"/>
</dbReference>
<reference evidence="11 12" key="1">
    <citation type="journal article" date="2020" name="ISME J.">
        <title>Uncovering the hidden diversity of litter-decomposition mechanisms in mushroom-forming fungi.</title>
        <authorList>
            <person name="Floudas D."/>
            <person name="Bentzer J."/>
            <person name="Ahren D."/>
            <person name="Johansson T."/>
            <person name="Persson P."/>
            <person name="Tunlid A."/>
        </authorList>
    </citation>
    <scope>NUCLEOTIDE SEQUENCE [LARGE SCALE GENOMIC DNA]</scope>
    <source>
        <strain evidence="11 12">CBS 406.79</strain>
    </source>
</reference>
<dbReference type="InterPro" id="IPR053826">
    <property type="entry name" value="WDR75"/>
</dbReference>
<dbReference type="GO" id="GO:0006364">
    <property type="term" value="P:rRNA processing"/>
    <property type="evidence" value="ECO:0007669"/>
    <property type="project" value="UniProtKB-KW"/>
</dbReference>
<dbReference type="Pfam" id="PF23869">
    <property type="entry name" value="Beta-prop_WDR75_1st"/>
    <property type="match status" value="1"/>
</dbReference>
<feature type="compositionally biased region" description="Low complexity" evidence="9">
    <location>
        <begin position="157"/>
        <end position="168"/>
    </location>
</feature>
<dbReference type="Gene3D" id="2.130.10.10">
    <property type="entry name" value="YVTN repeat-like/Quinoprotein amine dehydrogenase"/>
    <property type="match status" value="3"/>
</dbReference>
<evidence type="ECO:0000256" key="2">
    <source>
        <dbReference type="ARBA" id="ARBA00022517"/>
    </source>
</evidence>
<keyword evidence="12" id="KW-1185">Reference proteome</keyword>
<evidence type="ECO:0000256" key="3">
    <source>
        <dbReference type="ARBA" id="ARBA00022552"/>
    </source>
</evidence>
<dbReference type="PROSITE" id="PS50082">
    <property type="entry name" value="WD_REPEATS_2"/>
    <property type="match status" value="3"/>
</dbReference>
<dbReference type="OrthoDB" id="4096at2759"/>
<keyword evidence="4 8" id="KW-0853">WD repeat</keyword>
<organism evidence="11 12">
    <name type="scientific">Collybiopsis confluens</name>
    <dbReference type="NCBI Taxonomy" id="2823264"/>
    <lineage>
        <taxon>Eukaryota</taxon>
        <taxon>Fungi</taxon>
        <taxon>Dikarya</taxon>
        <taxon>Basidiomycota</taxon>
        <taxon>Agaricomycotina</taxon>
        <taxon>Agaricomycetes</taxon>
        <taxon>Agaricomycetidae</taxon>
        <taxon>Agaricales</taxon>
        <taxon>Marasmiineae</taxon>
        <taxon>Omphalotaceae</taxon>
        <taxon>Collybiopsis</taxon>
    </lineage>
</organism>
<evidence type="ECO:0000313" key="11">
    <source>
        <dbReference type="EMBL" id="KAF5388527.1"/>
    </source>
</evidence>
<feature type="domain" description="WD repeat-containing protein 75 second beta-propeller" evidence="10">
    <location>
        <begin position="386"/>
        <end position="651"/>
    </location>
</feature>
<dbReference type="InterPro" id="IPR036322">
    <property type="entry name" value="WD40_repeat_dom_sf"/>
</dbReference>
<gene>
    <name evidence="11" type="ORF">D9757_004672</name>
</gene>
<dbReference type="GO" id="GO:2000234">
    <property type="term" value="P:positive regulation of rRNA processing"/>
    <property type="evidence" value="ECO:0007669"/>
    <property type="project" value="TreeGrafter"/>
</dbReference>
<dbReference type="PANTHER" id="PTHR44215:SF1">
    <property type="entry name" value="WD REPEAT-CONTAINING PROTEIN 75"/>
    <property type="match status" value="1"/>
</dbReference>
<comment type="caution">
    <text evidence="11">The sequence shown here is derived from an EMBL/GenBank/DDBJ whole genome shotgun (WGS) entry which is preliminary data.</text>
</comment>
<keyword evidence="3" id="KW-0698">rRNA processing</keyword>
<feature type="region of interest" description="Disordered" evidence="9">
    <location>
        <begin position="1"/>
        <end position="28"/>
    </location>
</feature>
<evidence type="ECO:0000256" key="4">
    <source>
        <dbReference type="ARBA" id="ARBA00022574"/>
    </source>
</evidence>
<name>A0A8H5HS63_9AGAR</name>
<keyword evidence="2" id="KW-0690">Ribosome biogenesis</keyword>
<dbReference type="InterPro" id="IPR001680">
    <property type="entry name" value="WD40_rpt"/>
</dbReference>
<evidence type="ECO:0000256" key="6">
    <source>
        <dbReference type="ARBA" id="ARBA00023163"/>
    </source>
</evidence>
<feature type="region of interest" description="Disordered" evidence="9">
    <location>
        <begin position="850"/>
        <end position="904"/>
    </location>
</feature>
<comment type="subcellular location">
    <subcellularLocation>
        <location evidence="1">Nucleus</location>
        <location evidence="1">Nucleolus</location>
    </subcellularLocation>
</comment>
<dbReference type="GO" id="GO:0045943">
    <property type="term" value="P:positive regulation of transcription by RNA polymerase I"/>
    <property type="evidence" value="ECO:0007669"/>
    <property type="project" value="InterPro"/>
</dbReference>
<protein>
    <recommendedName>
        <fullName evidence="10">WD repeat-containing protein 75 second beta-propeller domain-containing protein</fullName>
    </recommendedName>
</protein>
<keyword evidence="6" id="KW-0804">Transcription</keyword>
<dbReference type="GO" id="GO:0032040">
    <property type="term" value="C:small-subunit processome"/>
    <property type="evidence" value="ECO:0007669"/>
    <property type="project" value="InterPro"/>
</dbReference>
<feature type="repeat" description="WD" evidence="8">
    <location>
        <begin position="267"/>
        <end position="308"/>
    </location>
</feature>
<feature type="repeat" description="WD" evidence="8">
    <location>
        <begin position="86"/>
        <end position="108"/>
    </location>
</feature>
<keyword evidence="5" id="KW-0677">Repeat</keyword>
<feature type="compositionally biased region" description="Basic residues" evidence="9">
    <location>
        <begin position="894"/>
        <end position="904"/>
    </location>
</feature>